<accession>A0A0A9EK59</accession>
<proteinExistence type="predicted"/>
<dbReference type="EMBL" id="GBRH01199655">
    <property type="protein sequence ID" value="JAD98240.1"/>
    <property type="molecule type" value="Transcribed_RNA"/>
</dbReference>
<evidence type="ECO:0000256" key="1">
    <source>
        <dbReference type="SAM" id="SignalP"/>
    </source>
</evidence>
<reference evidence="2" key="2">
    <citation type="journal article" date="2015" name="Data Brief">
        <title>Shoot transcriptome of the giant reed, Arundo donax.</title>
        <authorList>
            <person name="Barrero R.A."/>
            <person name="Guerrero F.D."/>
            <person name="Moolhuijzen P."/>
            <person name="Goolsby J.A."/>
            <person name="Tidwell J."/>
            <person name="Bellgard S.E."/>
            <person name="Bellgard M.I."/>
        </authorList>
    </citation>
    <scope>NUCLEOTIDE SEQUENCE</scope>
    <source>
        <tissue evidence="2">Shoot tissue taken approximately 20 cm above the soil surface</tissue>
    </source>
</reference>
<keyword evidence="1" id="KW-0732">Signal</keyword>
<evidence type="ECO:0000313" key="2">
    <source>
        <dbReference type="EMBL" id="JAD98240.1"/>
    </source>
</evidence>
<protein>
    <submittedName>
        <fullName evidence="2">Uncharacterized protein</fullName>
    </submittedName>
</protein>
<reference evidence="2" key="1">
    <citation type="submission" date="2014-09" db="EMBL/GenBank/DDBJ databases">
        <authorList>
            <person name="Magalhaes I.L.F."/>
            <person name="Oliveira U."/>
            <person name="Santos F.R."/>
            <person name="Vidigal T.H.D.A."/>
            <person name="Brescovit A.D."/>
            <person name="Santos A.J."/>
        </authorList>
    </citation>
    <scope>NUCLEOTIDE SEQUENCE</scope>
    <source>
        <tissue evidence="2">Shoot tissue taken approximately 20 cm above the soil surface</tissue>
    </source>
</reference>
<name>A0A0A9EK59_ARUDO</name>
<sequence length="28" mass="3379">MAFHFFLAFLLFGHAMKWLYELEASTKE</sequence>
<feature type="chain" id="PRO_5012700772" evidence="1">
    <location>
        <begin position="16"/>
        <end position="28"/>
    </location>
</feature>
<organism evidence="2">
    <name type="scientific">Arundo donax</name>
    <name type="common">Giant reed</name>
    <name type="synonym">Donax arundinaceus</name>
    <dbReference type="NCBI Taxonomy" id="35708"/>
    <lineage>
        <taxon>Eukaryota</taxon>
        <taxon>Viridiplantae</taxon>
        <taxon>Streptophyta</taxon>
        <taxon>Embryophyta</taxon>
        <taxon>Tracheophyta</taxon>
        <taxon>Spermatophyta</taxon>
        <taxon>Magnoliopsida</taxon>
        <taxon>Liliopsida</taxon>
        <taxon>Poales</taxon>
        <taxon>Poaceae</taxon>
        <taxon>PACMAD clade</taxon>
        <taxon>Arundinoideae</taxon>
        <taxon>Arundineae</taxon>
        <taxon>Arundo</taxon>
    </lineage>
</organism>
<feature type="signal peptide" evidence="1">
    <location>
        <begin position="1"/>
        <end position="15"/>
    </location>
</feature>
<dbReference type="AlphaFoldDB" id="A0A0A9EK59"/>